<dbReference type="EMBL" id="DVIQ01000014">
    <property type="protein sequence ID" value="HIS30383.1"/>
    <property type="molecule type" value="Genomic_DNA"/>
</dbReference>
<keyword evidence="2" id="KW-1003">Cell membrane</keyword>
<sequence>MSGKKLYKSDTNRMICGVCGGVGEYFNIDPTIVRLLFVFFGLTAAAGIIAYIIAAIIIPSRPYGGDY</sequence>
<dbReference type="InterPro" id="IPR052027">
    <property type="entry name" value="PspC"/>
</dbReference>
<reference evidence="8" key="2">
    <citation type="journal article" date="2021" name="PeerJ">
        <title>Extensive microbial diversity within the chicken gut microbiome revealed by metagenomics and culture.</title>
        <authorList>
            <person name="Gilroy R."/>
            <person name="Ravi A."/>
            <person name="Getino M."/>
            <person name="Pursley I."/>
            <person name="Horton D.L."/>
            <person name="Alikhan N.F."/>
            <person name="Baker D."/>
            <person name="Gharbi K."/>
            <person name="Hall N."/>
            <person name="Watson M."/>
            <person name="Adriaenssens E.M."/>
            <person name="Foster-Nyarko E."/>
            <person name="Jarju S."/>
            <person name="Secka A."/>
            <person name="Antonio M."/>
            <person name="Oren A."/>
            <person name="Chaudhuri R.R."/>
            <person name="La Ragione R."/>
            <person name="Hildebrand F."/>
            <person name="Pallen M.J."/>
        </authorList>
    </citation>
    <scope>NUCLEOTIDE SEQUENCE</scope>
    <source>
        <strain evidence="8">CHK190-19873</strain>
    </source>
</reference>
<gene>
    <name evidence="8" type="ORF">IAB44_02375</name>
</gene>
<reference evidence="8" key="1">
    <citation type="submission" date="2020-10" db="EMBL/GenBank/DDBJ databases">
        <authorList>
            <person name="Gilroy R."/>
        </authorList>
    </citation>
    <scope>NUCLEOTIDE SEQUENCE</scope>
    <source>
        <strain evidence="8">CHK190-19873</strain>
    </source>
</reference>
<dbReference type="PANTHER" id="PTHR33885:SF3">
    <property type="entry name" value="PHAGE SHOCK PROTEIN C"/>
    <property type="match status" value="1"/>
</dbReference>
<evidence type="ECO:0000256" key="2">
    <source>
        <dbReference type="ARBA" id="ARBA00022475"/>
    </source>
</evidence>
<keyword evidence="4 6" id="KW-1133">Transmembrane helix</keyword>
<dbReference type="Pfam" id="PF04024">
    <property type="entry name" value="PspC"/>
    <property type="match status" value="1"/>
</dbReference>
<evidence type="ECO:0000256" key="4">
    <source>
        <dbReference type="ARBA" id="ARBA00022989"/>
    </source>
</evidence>
<evidence type="ECO:0000256" key="1">
    <source>
        <dbReference type="ARBA" id="ARBA00004162"/>
    </source>
</evidence>
<evidence type="ECO:0000313" key="8">
    <source>
        <dbReference type="EMBL" id="HIS30383.1"/>
    </source>
</evidence>
<accession>A0A9D1EQY1</accession>
<organism evidence="8 9">
    <name type="scientific">Candidatus Limivivens intestinipullorum</name>
    <dbReference type="NCBI Taxonomy" id="2840858"/>
    <lineage>
        <taxon>Bacteria</taxon>
        <taxon>Bacillati</taxon>
        <taxon>Bacillota</taxon>
        <taxon>Clostridia</taxon>
        <taxon>Lachnospirales</taxon>
        <taxon>Lachnospiraceae</taxon>
        <taxon>Lachnospiraceae incertae sedis</taxon>
        <taxon>Candidatus Limivivens</taxon>
    </lineage>
</organism>
<evidence type="ECO:0000256" key="6">
    <source>
        <dbReference type="SAM" id="Phobius"/>
    </source>
</evidence>
<evidence type="ECO:0000259" key="7">
    <source>
        <dbReference type="Pfam" id="PF04024"/>
    </source>
</evidence>
<evidence type="ECO:0000256" key="3">
    <source>
        <dbReference type="ARBA" id="ARBA00022692"/>
    </source>
</evidence>
<dbReference type="AlphaFoldDB" id="A0A9D1EQY1"/>
<keyword evidence="3 6" id="KW-0812">Transmembrane</keyword>
<dbReference type="PANTHER" id="PTHR33885">
    <property type="entry name" value="PHAGE SHOCK PROTEIN C"/>
    <property type="match status" value="1"/>
</dbReference>
<evidence type="ECO:0000256" key="5">
    <source>
        <dbReference type="ARBA" id="ARBA00023136"/>
    </source>
</evidence>
<name>A0A9D1EQY1_9FIRM</name>
<proteinExistence type="predicted"/>
<dbReference type="Proteomes" id="UP000823935">
    <property type="component" value="Unassembled WGS sequence"/>
</dbReference>
<evidence type="ECO:0000313" key="9">
    <source>
        <dbReference type="Proteomes" id="UP000823935"/>
    </source>
</evidence>
<comment type="caution">
    <text evidence="8">The sequence shown here is derived from an EMBL/GenBank/DDBJ whole genome shotgun (WGS) entry which is preliminary data.</text>
</comment>
<feature type="transmembrane region" description="Helical" evidence="6">
    <location>
        <begin position="35"/>
        <end position="58"/>
    </location>
</feature>
<keyword evidence="5 6" id="KW-0472">Membrane</keyword>
<dbReference type="GO" id="GO:0005886">
    <property type="term" value="C:plasma membrane"/>
    <property type="evidence" value="ECO:0007669"/>
    <property type="project" value="UniProtKB-SubCell"/>
</dbReference>
<dbReference type="InterPro" id="IPR007168">
    <property type="entry name" value="Phageshock_PspC_N"/>
</dbReference>
<feature type="domain" description="Phage shock protein PspC N-terminal" evidence="7">
    <location>
        <begin position="4"/>
        <end position="60"/>
    </location>
</feature>
<protein>
    <submittedName>
        <fullName evidence="8">PspC domain-containing protein</fullName>
    </submittedName>
</protein>
<comment type="subcellular location">
    <subcellularLocation>
        <location evidence="1">Cell membrane</location>
        <topology evidence="1">Single-pass membrane protein</topology>
    </subcellularLocation>
</comment>